<feature type="signal peptide" evidence="1">
    <location>
        <begin position="1"/>
        <end position="25"/>
    </location>
</feature>
<evidence type="ECO:0000313" key="3">
    <source>
        <dbReference type="Proteomes" id="UP000787568"/>
    </source>
</evidence>
<keyword evidence="1" id="KW-0732">Signal</keyword>
<evidence type="ECO:0000256" key="1">
    <source>
        <dbReference type="SAM" id="SignalP"/>
    </source>
</evidence>
<dbReference type="Gene3D" id="3.40.47.10">
    <property type="match status" value="1"/>
</dbReference>
<name>A0AAJ1E490_9PSED</name>
<proteinExistence type="predicted"/>
<sequence length="346" mass="36534">MMAALCIVGSGMVSAVGLSAPASCAAIRCAIDNFQETRFIDRGGEWLIAASVPLEQPWRGRSKLIKMAARAIAEALQGTPGVDPEKTPLLLGVAEADRPGRLDGLDLSLLHDIEHELGVHFHGSSNVIARGRVSGAVALLNARKLIYQQGHRHVLIAGVDSFLSGPTLAAFEERERLLTSQNSNGFIPGEGAAAVLVNAPTASETPQLACIGLGFGVEKATVEAEDIPLRADGLTQAVRAALSEAGCGLEQMDYRLTDISGEQYYFKEASLALSRTLRVRKEFFHLWHPADCIGETGAAIGPAMLAVALAASRKGYGEGPNIFCHLGNDAGQRAAALLSYQTVRAA</sequence>
<reference evidence="2" key="1">
    <citation type="submission" date="2020-12" db="EMBL/GenBank/DDBJ databases">
        <title>Generalized mutagenesis with transposon Tn5. A laboratory procedure for the identification of genes responsible for a bacterial phenotype and its regulation, illustrated with phenazine production in Pseudomonas chlororaphis.</title>
        <authorList>
            <person name="Muzio F."/>
            <person name="Sobrero P."/>
            <person name="Agaras B."/>
            <person name="Valverde C."/>
        </authorList>
    </citation>
    <scope>NUCLEOTIDE SEQUENCE</scope>
    <source>
        <strain evidence="2">SMMP3</strain>
    </source>
</reference>
<protein>
    <recommendedName>
        <fullName evidence="4">3-oxoacyl-ACP synthase</fullName>
    </recommendedName>
</protein>
<accession>A0AAJ1E490</accession>
<gene>
    <name evidence="2" type="ORF">I8747_27935</name>
</gene>
<evidence type="ECO:0008006" key="4">
    <source>
        <dbReference type="Google" id="ProtNLM"/>
    </source>
</evidence>
<dbReference type="RefSeq" id="WP_124309945.1">
    <property type="nucleotide sequence ID" value="NZ_CP027715.1"/>
</dbReference>
<dbReference type="SUPFAM" id="SSF53901">
    <property type="entry name" value="Thiolase-like"/>
    <property type="match status" value="2"/>
</dbReference>
<dbReference type="AlphaFoldDB" id="A0AAJ1E490"/>
<organism evidence="2 3">
    <name type="scientific">Pseudomonas chlororaphis subsp. aurantiaca</name>
    <dbReference type="NCBI Taxonomy" id="86192"/>
    <lineage>
        <taxon>Bacteria</taxon>
        <taxon>Pseudomonadati</taxon>
        <taxon>Pseudomonadota</taxon>
        <taxon>Gammaproteobacteria</taxon>
        <taxon>Pseudomonadales</taxon>
        <taxon>Pseudomonadaceae</taxon>
        <taxon>Pseudomonas</taxon>
    </lineage>
</organism>
<dbReference type="NCBIfam" id="NF004798">
    <property type="entry name" value="PRK06147.1"/>
    <property type="match status" value="1"/>
</dbReference>
<dbReference type="EMBL" id="JAEEFW010000010">
    <property type="protein sequence ID" value="MBU4636650.1"/>
    <property type="molecule type" value="Genomic_DNA"/>
</dbReference>
<dbReference type="Proteomes" id="UP000787568">
    <property type="component" value="Unassembled WGS sequence"/>
</dbReference>
<dbReference type="GO" id="GO:0016746">
    <property type="term" value="F:acyltransferase activity"/>
    <property type="evidence" value="ECO:0007669"/>
    <property type="project" value="InterPro"/>
</dbReference>
<comment type="caution">
    <text evidence="2">The sequence shown here is derived from an EMBL/GenBank/DDBJ whole genome shotgun (WGS) entry which is preliminary data.</text>
</comment>
<dbReference type="InterPro" id="IPR016039">
    <property type="entry name" value="Thiolase-like"/>
</dbReference>
<feature type="chain" id="PRO_5042607487" description="3-oxoacyl-ACP synthase" evidence="1">
    <location>
        <begin position="26"/>
        <end position="346"/>
    </location>
</feature>
<evidence type="ECO:0000313" key="2">
    <source>
        <dbReference type="EMBL" id="MBU4636650.1"/>
    </source>
</evidence>